<dbReference type="CDD" id="cd07377">
    <property type="entry name" value="WHTH_GntR"/>
    <property type="match status" value="1"/>
</dbReference>
<dbReference type="InterPro" id="IPR050679">
    <property type="entry name" value="Bact_HTH_transcr_reg"/>
</dbReference>
<proteinExistence type="predicted"/>
<sequence length="280" mass="31443">MGARGGGDTGGREFERVADALRSRMVDGVYPVGFLLPAQRRLAEEFGVSRDTVQKVLKELKREGWIETRQGSGTRVVRTQQIHSPTAGGRPVTLAPLINRAFERPEITLDVFTLTSESLDAHIRDQADRIRAGEIAPRSIRLRMLLPAPDHPLLYWRHQDPDVDRALKRRLLDITERHTASLRATLRDLPAAALEIRYVPVSPTAKVYVLNGTAVLHGYYQMYDRVIELEDGREVRTRDVIGMGAGLTHYVTSEDPHAQGTVFVARTRAWFDSLWESATG</sequence>
<dbReference type="EMBL" id="BNBI01000006">
    <property type="protein sequence ID" value="GHF02911.1"/>
    <property type="molecule type" value="Genomic_DNA"/>
</dbReference>
<name>A0A919AEZ3_9ACTN</name>
<dbReference type="PANTHER" id="PTHR44846:SF1">
    <property type="entry name" value="MANNOSYL-D-GLYCERATE TRANSPORT_METABOLISM SYSTEM REPRESSOR MNGR-RELATED"/>
    <property type="match status" value="1"/>
</dbReference>
<evidence type="ECO:0000256" key="1">
    <source>
        <dbReference type="ARBA" id="ARBA00023015"/>
    </source>
</evidence>
<dbReference type="GO" id="GO:0045892">
    <property type="term" value="P:negative regulation of DNA-templated transcription"/>
    <property type="evidence" value="ECO:0007669"/>
    <property type="project" value="TreeGrafter"/>
</dbReference>
<evidence type="ECO:0000256" key="2">
    <source>
        <dbReference type="ARBA" id="ARBA00023125"/>
    </source>
</evidence>
<dbReference type="RefSeq" id="WP_190204715.1">
    <property type="nucleotide sequence ID" value="NZ_BNBI01000006.1"/>
</dbReference>
<dbReference type="PRINTS" id="PR00035">
    <property type="entry name" value="HTHGNTR"/>
</dbReference>
<gene>
    <name evidence="5" type="ORF">GCM10018772_29550</name>
</gene>
<protein>
    <submittedName>
        <fullName evidence="5">GntR family transcriptional regulator</fullName>
    </submittedName>
</protein>
<dbReference type="Pfam" id="PF00392">
    <property type="entry name" value="GntR"/>
    <property type="match status" value="1"/>
</dbReference>
<dbReference type="GO" id="GO:0003677">
    <property type="term" value="F:DNA binding"/>
    <property type="evidence" value="ECO:0007669"/>
    <property type="project" value="UniProtKB-KW"/>
</dbReference>
<dbReference type="Gene3D" id="1.10.10.10">
    <property type="entry name" value="Winged helix-like DNA-binding domain superfamily/Winged helix DNA-binding domain"/>
    <property type="match status" value="1"/>
</dbReference>
<keyword evidence="3" id="KW-0804">Transcription</keyword>
<evidence type="ECO:0000259" key="4">
    <source>
        <dbReference type="PROSITE" id="PS50949"/>
    </source>
</evidence>
<reference evidence="5" key="2">
    <citation type="submission" date="2020-09" db="EMBL/GenBank/DDBJ databases">
        <authorList>
            <person name="Sun Q."/>
            <person name="Ohkuma M."/>
        </authorList>
    </citation>
    <scope>NUCLEOTIDE SEQUENCE</scope>
    <source>
        <strain evidence="5">JCM 4477</strain>
    </source>
</reference>
<evidence type="ECO:0000313" key="6">
    <source>
        <dbReference type="Proteomes" id="UP000630718"/>
    </source>
</evidence>
<organism evidence="5 6">
    <name type="scientific">Streptomyces fumanus</name>
    <dbReference type="NCBI Taxonomy" id="67302"/>
    <lineage>
        <taxon>Bacteria</taxon>
        <taxon>Bacillati</taxon>
        <taxon>Actinomycetota</taxon>
        <taxon>Actinomycetes</taxon>
        <taxon>Kitasatosporales</taxon>
        <taxon>Streptomycetaceae</taxon>
        <taxon>Streptomyces</taxon>
    </lineage>
</organism>
<feature type="domain" description="HTH gntR-type" evidence="4">
    <location>
        <begin position="11"/>
        <end position="79"/>
    </location>
</feature>
<accession>A0A919AEZ3</accession>
<dbReference type="GO" id="GO:0003700">
    <property type="term" value="F:DNA-binding transcription factor activity"/>
    <property type="evidence" value="ECO:0007669"/>
    <property type="project" value="InterPro"/>
</dbReference>
<dbReference type="PANTHER" id="PTHR44846">
    <property type="entry name" value="MANNOSYL-D-GLYCERATE TRANSPORT/METABOLISM SYSTEM REPRESSOR MNGR-RELATED"/>
    <property type="match status" value="1"/>
</dbReference>
<dbReference type="SMART" id="SM00345">
    <property type="entry name" value="HTH_GNTR"/>
    <property type="match status" value="1"/>
</dbReference>
<dbReference type="InterPro" id="IPR036388">
    <property type="entry name" value="WH-like_DNA-bd_sf"/>
</dbReference>
<dbReference type="SUPFAM" id="SSF46785">
    <property type="entry name" value="Winged helix' DNA-binding domain"/>
    <property type="match status" value="1"/>
</dbReference>
<comment type="caution">
    <text evidence="5">The sequence shown here is derived from an EMBL/GenBank/DDBJ whole genome shotgun (WGS) entry which is preliminary data.</text>
</comment>
<evidence type="ECO:0000256" key="3">
    <source>
        <dbReference type="ARBA" id="ARBA00023163"/>
    </source>
</evidence>
<dbReference type="AlphaFoldDB" id="A0A919AEZ3"/>
<evidence type="ECO:0000313" key="5">
    <source>
        <dbReference type="EMBL" id="GHF02911.1"/>
    </source>
</evidence>
<keyword evidence="2" id="KW-0238">DNA-binding</keyword>
<dbReference type="InterPro" id="IPR000524">
    <property type="entry name" value="Tscrpt_reg_HTH_GntR"/>
</dbReference>
<keyword evidence="6" id="KW-1185">Reference proteome</keyword>
<keyword evidence="1" id="KW-0805">Transcription regulation</keyword>
<dbReference type="Proteomes" id="UP000630718">
    <property type="component" value="Unassembled WGS sequence"/>
</dbReference>
<dbReference type="PROSITE" id="PS50949">
    <property type="entry name" value="HTH_GNTR"/>
    <property type="match status" value="1"/>
</dbReference>
<reference evidence="5" key="1">
    <citation type="journal article" date="2014" name="Int. J. Syst. Evol. Microbiol.">
        <title>Complete genome sequence of Corynebacterium casei LMG S-19264T (=DSM 44701T), isolated from a smear-ripened cheese.</title>
        <authorList>
            <consortium name="US DOE Joint Genome Institute (JGI-PGF)"/>
            <person name="Walter F."/>
            <person name="Albersmeier A."/>
            <person name="Kalinowski J."/>
            <person name="Ruckert C."/>
        </authorList>
    </citation>
    <scope>NUCLEOTIDE SEQUENCE</scope>
    <source>
        <strain evidence="5">JCM 4477</strain>
    </source>
</reference>
<dbReference type="InterPro" id="IPR036390">
    <property type="entry name" value="WH_DNA-bd_sf"/>
</dbReference>